<organism evidence="6 7">
    <name type="scientific">Ceraceosorus bombacis</name>
    <dbReference type="NCBI Taxonomy" id="401625"/>
    <lineage>
        <taxon>Eukaryota</taxon>
        <taxon>Fungi</taxon>
        <taxon>Dikarya</taxon>
        <taxon>Basidiomycota</taxon>
        <taxon>Ustilaginomycotina</taxon>
        <taxon>Exobasidiomycetes</taxon>
        <taxon>Ceraceosorales</taxon>
        <taxon>Ceraceosoraceae</taxon>
        <taxon>Ceraceosorus</taxon>
    </lineage>
</organism>
<dbReference type="GO" id="GO:0043161">
    <property type="term" value="P:proteasome-mediated ubiquitin-dependent protein catabolic process"/>
    <property type="evidence" value="ECO:0007669"/>
    <property type="project" value="TreeGrafter"/>
</dbReference>
<evidence type="ECO:0000256" key="1">
    <source>
        <dbReference type="ARBA" id="ARBA00022942"/>
    </source>
</evidence>
<evidence type="ECO:0000256" key="2">
    <source>
        <dbReference type="ARBA" id="ARBA00093435"/>
    </source>
</evidence>
<dbReference type="AlphaFoldDB" id="A0A0P1BE84"/>
<dbReference type="STRING" id="401625.A0A0P1BE84"/>
<dbReference type="Proteomes" id="UP000054845">
    <property type="component" value="Unassembled WGS sequence"/>
</dbReference>
<dbReference type="FunFam" id="1.25.40.570:FF:000005">
    <property type="entry name" value="26S proteasome regulatory subunit N7"/>
    <property type="match status" value="1"/>
</dbReference>
<evidence type="ECO:0000313" key="6">
    <source>
        <dbReference type="EMBL" id="CEH14231.1"/>
    </source>
</evidence>
<dbReference type="PANTHER" id="PTHR14145:SF1">
    <property type="entry name" value="26S PROTEASOME NON-ATPASE REGULATORY SUBUNIT 6"/>
    <property type="match status" value="1"/>
</dbReference>
<proteinExistence type="predicted"/>
<dbReference type="PROSITE" id="PS50250">
    <property type="entry name" value="PCI"/>
    <property type="match status" value="1"/>
</dbReference>
<dbReference type="InterPro" id="IPR036390">
    <property type="entry name" value="WH_DNA-bd_sf"/>
</dbReference>
<name>A0A0P1BE84_9BASI</name>
<keyword evidence="7" id="KW-1185">Reference proteome</keyword>
<feature type="domain" description="PCI" evidence="5">
    <location>
        <begin position="219"/>
        <end position="388"/>
    </location>
</feature>
<comment type="function">
    <text evidence="2">Component of the 19S cap proteasome complex which acts as a regulatory subunit of the 26S proteasome, involved in the ATP-dependent degradation of ubiquitinated proteins.</text>
</comment>
<comment type="subunit">
    <text evidence="3">The 26S proteasome is composed of a core protease, known as the 20S proteasome, capped at one or both ends by the 19S regulatory complex (RC). The RC is composed of at least 18 different subunits in two subcomplexes, the base and the lid, which form the portions proximal and distal to the 20S proteolytic core, respectively. Component of the lid subcomplex of the 19S RC.</text>
</comment>
<dbReference type="InterPro" id="IPR000717">
    <property type="entry name" value="PCI_dom"/>
</dbReference>
<dbReference type="Pfam" id="PF01399">
    <property type="entry name" value="PCI"/>
    <property type="match status" value="1"/>
</dbReference>
<sequence>MSGPSAAPQAVSSDTGVPGKPTVNAGGVDDDVPQPIPNLELQQLHFVLMSPRTPGSKGREVSEALLKGIETDEMAPYLSALLAAGVILPSRAKDLHAQLHAKNEESLKAIDDALVRLEESEGDMEVNAVRRQRAAYLARIGDKTRALEAHKLAIEKAAGLGSKLDLVLTQIRIGLFHGDASITIESIAKAKELVEEGGDWDRRNRLKVYEGLHLLSTRQFKQGGELFLDALSTFTATELLSYKDFVTLTVIANVLTLGRRDIKKKIIDSPEVLQVIDEIEHLRSFSSSLYNCDYAAFFKALAEVEQTHLLPSRVLSPHARYYVREMRLVAYSSVLQSYSTITLPNMAAAFGVTPDFLDADLARFIASGRLPAVIDRVAGVVESKKAGGTSMLYTRVIKEGDLVLSATQRLSRDLGLA</sequence>
<evidence type="ECO:0000256" key="3">
    <source>
        <dbReference type="ARBA" id="ARBA00093502"/>
    </source>
</evidence>
<dbReference type="Pfam" id="PF10602">
    <property type="entry name" value="RPN7"/>
    <property type="match status" value="1"/>
</dbReference>
<dbReference type="PANTHER" id="PTHR14145">
    <property type="entry name" value="26S PROTESOME SUBUNIT 6"/>
    <property type="match status" value="1"/>
</dbReference>
<evidence type="ECO:0000259" key="5">
    <source>
        <dbReference type="PROSITE" id="PS50250"/>
    </source>
</evidence>
<dbReference type="SUPFAM" id="SSF46785">
    <property type="entry name" value="Winged helix' DNA-binding domain"/>
    <property type="match status" value="1"/>
</dbReference>
<dbReference type="EMBL" id="CCYA01000240">
    <property type="protein sequence ID" value="CEH14231.1"/>
    <property type="molecule type" value="Genomic_DNA"/>
</dbReference>
<dbReference type="InterPro" id="IPR019585">
    <property type="entry name" value="Rpn7/CSN1"/>
</dbReference>
<dbReference type="Gene3D" id="1.25.40.570">
    <property type="match status" value="1"/>
</dbReference>
<reference evidence="6 7" key="1">
    <citation type="submission" date="2014-09" db="EMBL/GenBank/DDBJ databases">
        <authorList>
            <person name="Magalhaes I.L.F."/>
            <person name="Oliveira U."/>
            <person name="Santos F.R."/>
            <person name="Vidigal T.H.D.A."/>
            <person name="Brescovit A.D."/>
            <person name="Santos A.J."/>
        </authorList>
    </citation>
    <scope>NUCLEOTIDE SEQUENCE [LARGE SCALE GENOMIC DNA]</scope>
</reference>
<dbReference type="InterPro" id="IPR045135">
    <property type="entry name" value="Rpn7_N"/>
</dbReference>
<dbReference type="SMART" id="SM00088">
    <property type="entry name" value="PINT"/>
    <property type="match status" value="1"/>
</dbReference>
<feature type="region of interest" description="Disordered" evidence="4">
    <location>
        <begin position="1"/>
        <end position="36"/>
    </location>
</feature>
<dbReference type="GO" id="GO:0008541">
    <property type="term" value="C:proteasome regulatory particle, lid subcomplex"/>
    <property type="evidence" value="ECO:0007669"/>
    <property type="project" value="UniProtKB-ARBA"/>
</dbReference>
<accession>A0A0P1BE84</accession>
<evidence type="ECO:0000313" key="7">
    <source>
        <dbReference type="Proteomes" id="UP000054845"/>
    </source>
</evidence>
<keyword evidence="1" id="KW-0647">Proteasome</keyword>
<protein>
    <submittedName>
        <fullName evidence="6">Pci-domain-containing protein</fullName>
    </submittedName>
</protein>
<dbReference type="OrthoDB" id="1452at2759"/>
<evidence type="ECO:0000256" key="4">
    <source>
        <dbReference type="SAM" id="MobiDB-lite"/>
    </source>
</evidence>